<reference evidence="1 2" key="1">
    <citation type="journal article" date="2013" name="Front. Microbiol.">
        <title>The genome of the endophytic bacterium H. frisingense GSF30(T) identifies diverse strategies in the Herbaspirillum genus to interact with plants.</title>
        <authorList>
            <person name="Straub D."/>
            <person name="Rothballer M."/>
            <person name="Hartmann A."/>
            <person name="Ludewig U."/>
        </authorList>
    </citation>
    <scope>NUCLEOTIDE SEQUENCE [LARGE SCALE GENOMIC DNA]</scope>
    <source>
        <strain evidence="1 2">GSF30</strain>
    </source>
</reference>
<gene>
    <name evidence="1" type="ORF">HFRIS_009684</name>
</gene>
<name>A0AAI9IFJ6_9BURK</name>
<proteinExistence type="predicted"/>
<dbReference type="EMBL" id="AEEC02000011">
    <property type="protein sequence ID" value="EOA04873.1"/>
    <property type="molecule type" value="Genomic_DNA"/>
</dbReference>
<dbReference type="AlphaFoldDB" id="A0AAI9IFJ6"/>
<comment type="caution">
    <text evidence="1">The sequence shown here is derived from an EMBL/GenBank/DDBJ whole genome shotgun (WGS) entry which is preliminary data.</text>
</comment>
<organism evidence="1 2">
    <name type="scientific">Herbaspirillum frisingense GSF30</name>
    <dbReference type="NCBI Taxonomy" id="864073"/>
    <lineage>
        <taxon>Bacteria</taxon>
        <taxon>Pseudomonadati</taxon>
        <taxon>Pseudomonadota</taxon>
        <taxon>Betaproteobacteria</taxon>
        <taxon>Burkholderiales</taxon>
        <taxon>Oxalobacteraceae</taxon>
        <taxon>Herbaspirillum</taxon>
    </lineage>
</organism>
<evidence type="ECO:0000313" key="2">
    <source>
        <dbReference type="Proteomes" id="UP000006772"/>
    </source>
</evidence>
<protein>
    <submittedName>
        <fullName evidence="1">Uncharacterized protein</fullName>
    </submittedName>
</protein>
<accession>A0AAI9IFJ6</accession>
<evidence type="ECO:0000313" key="1">
    <source>
        <dbReference type="EMBL" id="EOA04873.1"/>
    </source>
</evidence>
<sequence length="66" mass="6599">MKNQGAGNAADGAGFPAAVDKAARAAAACACSGAWVSQAQGLAEMANAVIQPIMVRMVSSFLLKTM</sequence>
<dbReference type="Proteomes" id="UP000006772">
    <property type="component" value="Unassembled WGS sequence"/>
</dbReference>